<organism evidence="6">
    <name type="scientific">Picea sitchensis</name>
    <name type="common">Sitka spruce</name>
    <name type="synonym">Pinus sitchensis</name>
    <dbReference type="NCBI Taxonomy" id="3332"/>
    <lineage>
        <taxon>Eukaryota</taxon>
        <taxon>Viridiplantae</taxon>
        <taxon>Streptophyta</taxon>
        <taxon>Embryophyta</taxon>
        <taxon>Tracheophyta</taxon>
        <taxon>Spermatophyta</taxon>
        <taxon>Pinopsida</taxon>
        <taxon>Pinidae</taxon>
        <taxon>Conifers I</taxon>
        <taxon>Pinales</taxon>
        <taxon>Pinaceae</taxon>
        <taxon>Picea</taxon>
    </lineage>
</organism>
<dbReference type="EMBL" id="EF085472">
    <property type="protein sequence ID" value="ABK24777.1"/>
    <property type="molecule type" value="mRNA"/>
</dbReference>
<evidence type="ECO:0000256" key="1">
    <source>
        <dbReference type="ARBA" id="ARBA00009995"/>
    </source>
</evidence>
<dbReference type="Pfam" id="PF00201">
    <property type="entry name" value="UDPGT"/>
    <property type="match status" value="1"/>
</dbReference>
<sequence length="487" mass="54302">MARNPEHLHALVFPYPTQGHITPMMQFAKKLASKGVIVTFLTTHHRHQQITKAHTLSAEQDDPIEQEARKLGLDIRSAQISDGLPLDFDRSARFNDFMRSVDNMGGELEQLLHNLNKTGPAVSCVIADTILPWSFEIAKKLGIPWISFWTQPTVLYSIYYHAHLLEDLRHSLCEGTADEGSISIDYIPGVPTLKTRDLPSFIREGDADSQYILNVLRKSFQLSREADWVLGNSFDDLESKSVHLKPPVLQVGPLLPSSFLNSEHSKDIGVGTSIWTQYDASEWLDAKPNGSVIYVSFGSLIHATKTQLEEIATGLKDSGEFFLWVLRPDIVSSTVSDCLPDGFLDEIKRQGLVVPWCNQLQVLSHPSVAGFITHCGWNSMLESIALGVPMIGFPFWADQFTNSKLMAHEWKIGYRFNGGGQAGDKGLIVRKDISSAIRKLFSEERTEVKKNVEGLRDSARAAVRDGGSSDKNIERFVEGLKGRCISK</sequence>
<evidence type="ECO:0000256" key="4">
    <source>
        <dbReference type="RuleBase" id="RU003718"/>
    </source>
</evidence>
<evidence type="ECO:0000256" key="2">
    <source>
        <dbReference type="ARBA" id="ARBA00022676"/>
    </source>
</evidence>
<reference evidence="6" key="1">
    <citation type="journal article" date="2008" name="BMC Genomics">
        <title>A conifer genomics resource of 200,000 spruce (Picea spp.) ESTs and 6,464 high-quality, sequence-finished full-length cDNAs for Sitka spruce (Picea sitchensis).</title>
        <authorList>
            <person name="Ralph S.G."/>
            <person name="Chun H.J."/>
            <person name="Kolosova N."/>
            <person name="Cooper D."/>
            <person name="Oddy C."/>
            <person name="Ritland C.E."/>
            <person name="Kirkpatrick R."/>
            <person name="Moore R."/>
            <person name="Barber S."/>
            <person name="Holt R.A."/>
            <person name="Jones S.J."/>
            <person name="Marra M.A."/>
            <person name="Douglas C.J."/>
            <person name="Ritland K."/>
            <person name="Bohlmann J."/>
        </authorList>
    </citation>
    <scope>NUCLEOTIDE SEQUENCE</scope>
    <source>
        <tissue evidence="6">Green portion of the leader tissue</tissue>
    </source>
</reference>
<dbReference type="PANTHER" id="PTHR11926:SF1494">
    <property type="entry name" value="FLAVONOL 3-O-GLUCOSYLTRANSFERASE UGT76E12-RELATED"/>
    <property type="match status" value="1"/>
</dbReference>
<comment type="similarity">
    <text evidence="1 4">Belongs to the UDP-glycosyltransferase family.</text>
</comment>
<dbReference type="PANTHER" id="PTHR11926">
    <property type="entry name" value="GLUCOSYL/GLUCURONOSYL TRANSFERASES"/>
    <property type="match status" value="1"/>
</dbReference>
<keyword evidence="2 4" id="KW-0328">Glycosyltransferase</keyword>
<evidence type="ECO:0000256" key="5">
    <source>
        <dbReference type="RuleBase" id="RU362057"/>
    </source>
</evidence>
<reference evidence="7" key="2">
    <citation type="submission" date="2009-02" db="EMBL/GenBank/DDBJ databases">
        <title>Full length sequence-verified cDNA sequences from Sitka spruce (Picea sitchensis).</title>
        <authorList>
            <person name="Reid K.E."/>
            <person name="Liao N."/>
            <person name="Ralph S."/>
            <person name="Kolosova N."/>
            <person name="Oddy C."/>
            <person name="Moore R."/>
            <person name="Mayo M."/>
            <person name="Wagner S."/>
            <person name="King J."/>
            <person name="Yanchuk A."/>
            <person name="Holt R."/>
            <person name="Jones S."/>
            <person name="Marra M."/>
            <person name="Ritland C.E."/>
            <person name="Ritland K."/>
            <person name="Bohlmann J."/>
        </authorList>
    </citation>
    <scope>NUCLEOTIDE SEQUENCE</scope>
    <source>
        <tissue evidence="7">Green portion of the leader tissue</tissue>
    </source>
</reference>
<dbReference type="CDD" id="cd03784">
    <property type="entry name" value="GT1_Gtf-like"/>
    <property type="match status" value="1"/>
</dbReference>
<dbReference type="FunFam" id="3.40.50.2000:FF:000078">
    <property type="entry name" value="Glycosyltransferase"/>
    <property type="match status" value="1"/>
</dbReference>
<dbReference type="InterPro" id="IPR035595">
    <property type="entry name" value="UDP_glycos_trans_CS"/>
</dbReference>
<dbReference type="GO" id="GO:0080044">
    <property type="term" value="F:quercetin 7-O-glucosyltransferase activity"/>
    <property type="evidence" value="ECO:0007669"/>
    <property type="project" value="TreeGrafter"/>
</dbReference>
<dbReference type="PROSITE" id="PS00375">
    <property type="entry name" value="UDPGT"/>
    <property type="match status" value="1"/>
</dbReference>
<dbReference type="Gene3D" id="3.40.50.2000">
    <property type="entry name" value="Glycogen Phosphorylase B"/>
    <property type="match status" value="2"/>
</dbReference>
<dbReference type="InterPro" id="IPR002213">
    <property type="entry name" value="UDP_glucos_trans"/>
</dbReference>
<dbReference type="EC" id="2.4.1.-" evidence="5"/>
<protein>
    <recommendedName>
        <fullName evidence="5">Glycosyltransferase</fullName>
        <ecNumber evidence="5">2.4.1.-</ecNumber>
    </recommendedName>
</protein>
<dbReference type="SUPFAM" id="SSF53756">
    <property type="entry name" value="UDP-Glycosyltransferase/glycogen phosphorylase"/>
    <property type="match status" value="1"/>
</dbReference>
<dbReference type="AlphaFoldDB" id="A9NVW6"/>
<evidence type="ECO:0000256" key="3">
    <source>
        <dbReference type="ARBA" id="ARBA00022679"/>
    </source>
</evidence>
<keyword evidence="3 4" id="KW-0808">Transferase</keyword>
<dbReference type="EMBL" id="BT070954">
    <property type="protein sequence ID" value="ACN40444.1"/>
    <property type="molecule type" value="mRNA"/>
</dbReference>
<evidence type="ECO:0000313" key="6">
    <source>
        <dbReference type="EMBL" id="ABK24777.1"/>
    </source>
</evidence>
<dbReference type="GO" id="GO:0080043">
    <property type="term" value="F:quercetin 3-O-glucosyltransferase activity"/>
    <property type="evidence" value="ECO:0007669"/>
    <property type="project" value="TreeGrafter"/>
</dbReference>
<dbReference type="CAZy" id="GT1">
    <property type="family name" value="Glycosyltransferase Family 1"/>
</dbReference>
<proteinExistence type="evidence at transcript level"/>
<evidence type="ECO:0000313" key="7">
    <source>
        <dbReference type="EMBL" id="ACN40444.1"/>
    </source>
</evidence>
<name>A9NVW6_PICSI</name>
<accession>A9NVW6</accession>